<evidence type="ECO:0000256" key="1">
    <source>
        <dbReference type="SAM" id="MobiDB-lite"/>
    </source>
</evidence>
<feature type="compositionally biased region" description="Low complexity" evidence="1">
    <location>
        <begin position="76"/>
        <end position="86"/>
    </location>
</feature>
<comment type="caution">
    <text evidence="2">The sequence shown here is derived from an EMBL/GenBank/DDBJ whole genome shotgun (WGS) entry which is preliminary data.</text>
</comment>
<feature type="region of interest" description="Disordered" evidence="1">
    <location>
        <begin position="1"/>
        <end position="111"/>
    </location>
</feature>
<dbReference type="AlphaFoldDB" id="J6EVM5"/>
<reference evidence="2 3" key="1">
    <citation type="journal article" date="2012" name="Eukaryot. Cell">
        <title>Draft genome sequence of CBS 2479, the standard type strain of Trichosporon asahii.</title>
        <authorList>
            <person name="Yang R.Y."/>
            <person name="Li H.T."/>
            <person name="Zhu H."/>
            <person name="Zhou G.P."/>
            <person name="Wang M."/>
            <person name="Wang L."/>
        </authorList>
    </citation>
    <scope>NUCLEOTIDE SEQUENCE [LARGE SCALE GENOMIC DNA]</scope>
    <source>
        <strain evidence="3">ATCC 90039 / CBS 2479 / JCM 2466 / KCTC 7840 / NCYC 2677 / UAMH 7654</strain>
    </source>
</reference>
<proteinExistence type="predicted"/>
<evidence type="ECO:0000313" key="2">
    <source>
        <dbReference type="EMBL" id="EJT48654.1"/>
    </source>
</evidence>
<accession>J6EVM5</accession>
<dbReference type="GeneID" id="25985895"/>
<dbReference type="EMBL" id="ALBS01000196">
    <property type="protein sequence ID" value="EJT48654.1"/>
    <property type="molecule type" value="Genomic_DNA"/>
</dbReference>
<gene>
    <name evidence="2" type="ORF">A1Q1_02381</name>
</gene>
<dbReference type="VEuPathDB" id="FungiDB:A1Q1_02381"/>
<name>J6EVM5_TRIAS</name>
<evidence type="ECO:0000313" key="3">
    <source>
        <dbReference type="Proteomes" id="UP000002748"/>
    </source>
</evidence>
<sequence>MSNAERLRRGLPIRSPFAARSFDGNGGRPDHPQGGAPGQQKDKHDGEHDNGKGPGDRGKNRGGDKHDGWHGDASCVPTTVTVTTSTKTHHVPTQHTLTRTESSCAGPTKTAKDCKTKTTQAPPVTKTKHCDRGIAAVSDIPGVNHDYTQTNTEYGARCTPRVHRN</sequence>
<dbReference type="RefSeq" id="XP_014180801.1">
    <property type="nucleotide sequence ID" value="XM_014325326.1"/>
</dbReference>
<dbReference type="KEGG" id="tasa:A1Q1_02381"/>
<dbReference type="HOGENOM" id="CLU_1611973_0_0_1"/>
<feature type="compositionally biased region" description="Basic and acidic residues" evidence="1">
    <location>
        <begin position="40"/>
        <end position="70"/>
    </location>
</feature>
<feature type="compositionally biased region" description="Polar residues" evidence="1">
    <location>
        <begin position="94"/>
        <end position="105"/>
    </location>
</feature>
<dbReference type="Proteomes" id="UP000002748">
    <property type="component" value="Unassembled WGS sequence"/>
</dbReference>
<organism evidence="2 3">
    <name type="scientific">Trichosporon asahii var. asahii (strain ATCC 90039 / CBS 2479 / JCM 2466 / KCTC 7840 / NBRC 103889/ NCYC 2677 / UAMH 7654)</name>
    <name type="common">Yeast</name>
    <dbReference type="NCBI Taxonomy" id="1186058"/>
    <lineage>
        <taxon>Eukaryota</taxon>
        <taxon>Fungi</taxon>
        <taxon>Dikarya</taxon>
        <taxon>Basidiomycota</taxon>
        <taxon>Agaricomycotina</taxon>
        <taxon>Tremellomycetes</taxon>
        <taxon>Trichosporonales</taxon>
        <taxon>Trichosporonaceae</taxon>
        <taxon>Trichosporon</taxon>
    </lineage>
</organism>
<protein>
    <submittedName>
        <fullName evidence="2">Uncharacterized protein</fullName>
    </submittedName>
</protein>